<protein>
    <recommendedName>
        <fullName evidence="2">RING-type E3 ubiquitin transferase</fullName>
        <ecNumber evidence="2">2.3.2.27</ecNumber>
    </recommendedName>
</protein>
<evidence type="ECO:0000256" key="3">
    <source>
        <dbReference type="ARBA" id="ARBA00022679"/>
    </source>
</evidence>
<dbReference type="InterPro" id="IPR000433">
    <property type="entry name" value="Znf_ZZ"/>
</dbReference>
<dbReference type="SMART" id="SM00291">
    <property type="entry name" value="ZnF_ZZ"/>
    <property type="match status" value="1"/>
</dbReference>
<keyword evidence="8" id="KW-0175">Coiled coil</keyword>
<dbReference type="EC" id="2.3.2.27" evidence="2"/>
<sequence>MSAHEGVSCDACHKSNFCYKRFKCLICFDYDLCSTCYEQGNTSSQHTIEHPMQCIITRQDFDLYYRGETHTLEFPQSLTCPLCGEMGLAFPYLQDSSSAINHHNSQNLDLFQHLQMKHANNQQTHDVICPICASMINGDSNFVTGDIISHIANDHQHSQVNTPSSAGGAPTGFLRQAVPSRDYDFVFGARGGFRRGSSRIFRGRAGIGRGGNSASPHLLVDSIPGSSSSSTNGNDPISDFLSQLSNARRLTNSNNAGTSTNPSLSSVLNTINLQSITRQQYERERERLRAATRAQQSTLNRVLSAETDIFDSLFETNLNDQTWTHVIAPPQTAPDQSSQPPPPSSSTSSNTDPSLLRRLCNESSPSFNQPNEKSSKAKSDFVQNLLLSSFIDSINNQPTE</sequence>
<evidence type="ECO:0000313" key="11">
    <source>
        <dbReference type="EMBL" id="CAF0913973.1"/>
    </source>
</evidence>
<dbReference type="PANTHER" id="PTHR12268">
    <property type="entry name" value="E3 UBIQUITIN-PROTEIN LIGASE KCMF1"/>
    <property type="match status" value="1"/>
</dbReference>
<dbReference type="AlphaFoldDB" id="A0A814AIX9"/>
<feature type="coiled-coil region" evidence="8">
    <location>
        <begin position="271"/>
        <end position="298"/>
    </location>
</feature>
<evidence type="ECO:0000256" key="6">
    <source>
        <dbReference type="ARBA" id="ARBA00022833"/>
    </source>
</evidence>
<evidence type="ECO:0000256" key="4">
    <source>
        <dbReference type="ARBA" id="ARBA00022723"/>
    </source>
</evidence>
<dbReference type="PANTHER" id="PTHR12268:SF13">
    <property type="entry name" value="E3 UBIQUITIN-PROTEIN LIGASE KCMF1"/>
    <property type="match status" value="1"/>
</dbReference>
<gene>
    <name evidence="11" type="ORF">XAT740_LOCUS8679</name>
</gene>
<evidence type="ECO:0000256" key="5">
    <source>
        <dbReference type="ARBA" id="ARBA00022771"/>
    </source>
</evidence>
<keyword evidence="12" id="KW-1185">Reference proteome</keyword>
<evidence type="ECO:0000256" key="9">
    <source>
        <dbReference type="SAM" id="MobiDB-lite"/>
    </source>
</evidence>
<evidence type="ECO:0000259" key="10">
    <source>
        <dbReference type="PROSITE" id="PS50135"/>
    </source>
</evidence>
<comment type="catalytic activity">
    <reaction evidence="1">
        <text>S-ubiquitinyl-[E2 ubiquitin-conjugating enzyme]-L-cysteine + [acceptor protein]-L-lysine = [E2 ubiquitin-conjugating enzyme]-L-cysteine + N(6)-ubiquitinyl-[acceptor protein]-L-lysine.</text>
        <dbReference type="EC" id="2.3.2.27"/>
    </reaction>
</comment>
<dbReference type="InterPro" id="IPR050774">
    <property type="entry name" value="KCMF1/Dystrophin"/>
</dbReference>
<feature type="compositionally biased region" description="Polar residues" evidence="9">
    <location>
        <begin position="361"/>
        <end position="372"/>
    </location>
</feature>
<organism evidence="11 12">
    <name type="scientific">Adineta ricciae</name>
    <name type="common">Rotifer</name>
    <dbReference type="NCBI Taxonomy" id="249248"/>
    <lineage>
        <taxon>Eukaryota</taxon>
        <taxon>Metazoa</taxon>
        <taxon>Spiralia</taxon>
        <taxon>Gnathifera</taxon>
        <taxon>Rotifera</taxon>
        <taxon>Eurotatoria</taxon>
        <taxon>Bdelloidea</taxon>
        <taxon>Adinetida</taxon>
        <taxon>Adinetidae</taxon>
        <taxon>Adineta</taxon>
    </lineage>
</organism>
<dbReference type="SUPFAM" id="SSF57850">
    <property type="entry name" value="RING/U-box"/>
    <property type="match status" value="1"/>
</dbReference>
<dbReference type="GO" id="GO:0008270">
    <property type="term" value="F:zinc ion binding"/>
    <property type="evidence" value="ECO:0007669"/>
    <property type="project" value="UniProtKB-KW"/>
</dbReference>
<dbReference type="EMBL" id="CAJNOR010000436">
    <property type="protein sequence ID" value="CAF0913973.1"/>
    <property type="molecule type" value="Genomic_DNA"/>
</dbReference>
<dbReference type="Proteomes" id="UP000663828">
    <property type="component" value="Unassembled WGS sequence"/>
</dbReference>
<feature type="region of interest" description="Disordered" evidence="9">
    <location>
        <begin position="328"/>
        <end position="379"/>
    </location>
</feature>
<dbReference type="PROSITE" id="PS01357">
    <property type="entry name" value="ZF_ZZ_1"/>
    <property type="match status" value="1"/>
</dbReference>
<dbReference type="Gene3D" id="3.30.60.90">
    <property type="match status" value="1"/>
</dbReference>
<dbReference type="GO" id="GO:0099536">
    <property type="term" value="P:synaptic signaling"/>
    <property type="evidence" value="ECO:0007669"/>
    <property type="project" value="TreeGrafter"/>
</dbReference>
<evidence type="ECO:0000256" key="2">
    <source>
        <dbReference type="ARBA" id="ARBA00012483"/>
    </source>
</evidence>
<evidence type="ECO:0000256" key="1">
    <source>
        <dbReference type="ARBA" id="ARBA00000900"/>
    </source>
</evidence>
<dbReference type="InterPro" id="IPR043145">
    <property type="entry name" value="Znf_ZZ_sf"/>
</dbReference>
<feature type="region of interest" description="Disordered" evidence="9">
    <location>
        <begin position="206"/>
        <end position="237"/>
    </location>
</feature>
<keyword evidence="4" id="KW-0479">Metal-binding</keyword>
<accession>A0A814AIX9</accession>
<dbReference type="PROSITE" id="PS50135">
    <property type="entry name" value="ZF_ZZ_2"/>
    <property type="match status" value="1"/>
</dbReference>
<proteinExistence type="predicted"/>
<dbReference type="CDD" id="cd02338">
    <property type="entry name" value="ZZ_PCMF_like"/>
    <property type="match status" value="1"/>
</dbReference>
<feature type="compositionally biased region" description="Low complexity" evidence="9">
    <location>
        <begin position="221"/>
        <end position="237"/>
    </location>
</feature>
<name>A0A814AIX9_ADIRI</name>
<reference evidence="11" key="1">
    <citation type="submission" date="2021-02" db="EMBL/GenBank/DDBJ databases">
        <authorList>
            <person name="Nowell W R."/>
        </authorList>
    </citation>
    <scope>NUCLEOTIDE SEQUENCE</scope>
</reference>
<dbReference type="GO" id="GO:0005886">
    <property type="term" value="C:plasma membrane"/>
    <property type="evidence" value="ECO:0007669"/>
    <property type="project" value="TreeGrafter"/>
</dbReference>
<evidence type="ECO:0000256" key="7">
    <source>
        <dbReference type="PROSITE-ProRule" id="PRU00228"/>
    </source>
</evidence>
<dbReference type="GO" id="GO:0061630">
    <property type="term" value="F:ubiquitin protein ligase activity"/>
    <property type="evidence" value="ECO:0007669"/>
    <property type="project" value="UniProtKB-EC"/>
</dbReference>
<keyword evidence="5 7" id="KW-0863">Zinc-finger</keyword>
<evidence type="ECO:0000313" key="12">
    <source>
        <dbReference type="Proteomes" id="UP000663828"/>
    </source>
</evidence>
<feature type="domain" description="ZZ-type" evidence="10">
    <location>
        <begin position="4"/>
        <end position="60"/>
    </location>
</feature>
<comment type="caution">
    <text evidence="11">The sequence shown here is derived from an EMBL/GenBank/DDBJ whole genome shotgun (WGS) entry which is preliminary data.</text>
</comment>
<dbReference type="Pfam" id="PF00569">
    <property type="entry name" value="ZZ"/>
    <property type="match status" value="1"/>
</dbReference>
<feature type="compositionally biased region" description="Low complexity" evidence="9">
    <location>
        <begin position="345"/>
        <end position="354"/>
    </location>
</feature>
<feature type="compositionally biased region" description="Low complexity" evidence="9">
    <location>
        <begin position="328"/>
        <end position="338"/>
    </location>
</feature>
<evidence type="ECO:0000256" key="8">
    <source>
        <dbReference type="SAM" id="Coils"/>
    </source>
</evidence>
<dbReference type="GO" id="GO:0045202">
    <property type="term" value="C:synapse"/>
    <property type="evidence" value="ECO:0007669"/>
    <property type="project" value="GOC"/>
</dbReference>
<keyword evidence="6" id="KW-0862">Zinc</keyword>
<keyword evidence="3" id="KW-0808">Transferase</keyword>